<dbReference type="Gene3D" id="3.40.50.720">
    <property type="entry name" value="NAD(P)-binding Rossmann-like Domain"/>
    <property type="match status" value="1"/>
</dbReference>
<dbReference type="Pfam" id="PF01370">
    <property type="entry name" value="Epimerase"/>
    <property type="match status" value="1"/>
</dbReference>
<dbReference type="EMBL" id="SDMR01000006">
    <property type="protein sequence ID" value="TBT95136.1"/>
    <property type="molecule type" value="Genomic_DNA"/>
</dbReference>
<keyword evidence="1" id="KW-0560">Oxidoreductase</keyword>
<comment type="caution">
    <text evidence="3">The sequence shown here is derived from an EMBL/GenBank/DDBJ whole genome shotgun (WGS) entry which is preliminary data.</text>
</comment>
<dbReference type="RefSeq" id="WP_131171723.1">
    <property type="nucleotide sequence ID" value="NZ_FXTL01000005.1"/>
</dbReference>
<protein>
    <submittedName>
        <fullName evidence="3">NAD-dependent epimerase/dehydratase family protein</fullName>
    </submittedName>
</protein>
<dbReference type="InterPro" id="IPR001509">
    <property type="entry name" value="Epimerase_deHydtase"/>
</dbReference>
<organism evidence="3 4">
    <name type="scientific">Propioniciclava tarda</name>
    <dbReference type="NCBI Taxonomy" id="433330"/>
    <lineage>
        <taxon>Bacteria</taxon>
        <taxon>Bacillati</taxon>
        <taxon>Actinomycetota</taxon>
        <taxon>Actinomycetes</taxon>
        <taxon>Propionibacteriales</taxon>
        <taxon>Propionibacteriaceae</taxon>
        <taxon>Propioniciclava</taxon>
    </lineage>
</organism>
<evidence type="ECO:0000313" key="3">
    <source>
        <dbReference type="EMBL" id="TBT95136.1"/>
    </source>
</evidence>
<evidence type="ECO:0000256" key="1">
    <source>
        <dbReference type="ARBA" id="ARBA00023002"/>
    </source>
</evidence>
<evidence type="ECO:0000259" key="2">
    <source>
        <dbReference type="Pfam" id="PF01370"/>
    </source>
</evidence>
<proteinExistence type="predicted"/>
<dbReference type="PANTHER" id="PTHR10366">
    <property type="entry name" value="NAD DEPENDENT EPIMERASE/DEHYDRATASE"/>
    <property type="match status" value="1"/>
</dbReference>
<dbReference type="FunFam" id="3.40.50.720:FF:000085">
    <property type="entry name" value="Dihydroflavonol reductase"/>
    <property type="match status" value="1"/>
</dbReference>
<keyword evidence="4" id="KW-1185">Reference proteome</keyword>
<name>A0A4Q9KKW1_PROTD</name>
<dbReference type="InterPro" id="IPR036291">
    <property type="entry name" value="NAD(P)-bd_dom_sf"/>
</dbReference>
<sequence>MARLSVDLSGIDVPTDAPVLVTGATGYVAGWVVKALLDAGVTVHAAVRDPDASARVAHLVAMADAAPGELKLFAADLLTPGAYTEAMRGCRVVIHTASPFTRAVADPQRDLVDPAVLGTRSVLESASATPSVERVVLTSSIAAVYSDAIESEQAPHGVLDESLWNTTASLTYEPYLYSKTLAEREAWRIADAQDRWRLVAVNPGMVLGPALNPDPTSDSFTIMKMLGDGTMRFGGVRLPLPAVDVRDVARAHVAAAFLPDASGRYLLCGHDTDTMEMARLLRPRFGRALALPRFALPKPLVWAVGPLVTIQRRYVTRNIGHVLLVDNTRSRESLGVNYRPLWESLEDMAAQMIDRGAFKRR</sequence>
<dbReference type="OrthoDB" id="9778052at2"/>
<evidence type="ECO:0000313" key="4">
    <source>
        <dbReference type="Proteomes" id="UP000291933"/>
    </source>
</evidence>
<feature type="domain" description="NAD-dependent epimerase/dehydratase" evidence="2">
    <location>
        <begin position="19"/>
        <end position="261"/>
    </location>
</feature>
<reference evidence="3 4" key="1">
    <citation type="submission" date="2019-01" db="EMBL/GenBank/DDBJ databases">
        <title>Lactibacter flavus gen. nov., sp. nov., a novel bacterium of the family Propionibacteriaceae isolated from raw milk and dairy products.</title>
        <authorList>
            <person name="Huptas C."/>
            <person name="Wenning M."/>
            <person name="Breitenwieser F."/>
            <person name="Doll E."/>
            <person name="Von Neubeck M."/>
            <person name="Busse H.-J."/>
            <person name="Scherer S."/>
        </authorList>
    </citation>
    <scope>NUCLEOTIDE SEQUENCE [LARGE SCALE GENOMIC DNA]</scope>
    <source>
        <strain evidence="4">DSM 22130 / JCM 15804 / WR061</strain>
    </source>
</reference>
<accession>A0A4Q9KKW1</accession>
<dbReference type="Proteomes" id="UP000291933">
    <property type="component" value="Unassembled WGS sequence"/>
</dbReference>
<dbReference type="SUPFAM" id="SSF51735">
    <property type="entry name" value="NAD(P)-binding Rossmann-fold domains"/>
    <property type="match status" value="1"/>
</dbReference>
<gene>
    <name evidence="3" type="ORF">ET996_06315</name>
</gene>
<dbReference type="PANTHER" id="PTHR10366:SF852">
    <property type="entry name" value="CINNAMOYL-COA REDUCTASE CAD2"/>
    <property type="match status" value="1"/>
</dbReference>
<dbReference type="AlphaFoldDB" id="A0A4Q9KKW1"/>
<dbReference type="InterPro" id="IPR050425">
    <property type="entry name" value="NAD(P)_dehydrat-like"/>
</dbReference>
<dbReference type="GO" id="GO:0016616">
    <property type="term" value="F:oxidoreductase activity, acting on the CH-OH group of donors, NAD or NADP as acceptor"/>
    <property type="evidence" value="ECO:0007669"/>
    <property type="project" value="TreeGrafter"/>
</dbReference>